<feature type="transmembrane region" description="Helical" evidence="1">
    <location>
        <begin position="23"/>
        <end position="46"/>
    </location>
</feature>
<dbReference type="AlphaFoldDB" id="A0A6L9LBL8"/>
<keyword evidence="1" id="KW-0472">Membrane</keyword>
<keyword evidence="4" id="KW-1185">Reference proteome</keyword>
<protein>
    <recommendedName>
        <fullName evidence="2">Signal transduction histidine kinase internal region domain-containing protein</fullName>
    </recommendedName>
</protein>
<accession>A0A6L9LBL8</accession>
<dbReference type="PANTHER" id="PTHR34220">
    <property type="entry name" value="SENSOR HISTIDINE KINASE YPDA"/>
    <property type="match status" value="1"/>
</dbReference>
<gene>
    <name evidence="3" type="ORF">GK108_23820</name>
</gene>
<comment type="caution">
    <text evidence="3">The sequence shown here is derived from an EMBL/GenBank/DDBJ whole genome shotgun (WGS) entry which is preliminary data.</text>
</comment>
<organism evidence="3 4">
    <name type="scientific">Spirosoma terrae</name>
    <dbReference type="NCBI Taxonomy" id="1968276"/>
    <lineage>
        <taxon>Bacteria</taxon>
        <taxon>Pseudomonadati</taxon>
        <taxon>Bacteroidota</taxon>
        <taxon>Cytophagia</taxon>
        <taxon>Cytophagales</taxon>
        <taxon>Cytophagaceae</taxon>
        <taxon>Spirosoma</taxon>
    </lineage>
</organism>
<feature type="transmembrane region" description="Helical" evidence="1">
    <location>
        <begin position="94"/>
        <end position="115"/>
    </location>
</feature>
<feature type="transmembrane region" description="Helical" evidence="1">
    <location>
        <begin position="135"/>
        <end position="157"/>
    </location>
</feature>
<evidence type="ECO:0000259" key="2">
    <source>
        <dbReference type="Pfam" id="PF06580"/>
    </source>
</evidence>
<keyword evidence="1" id="KW-1133">Transmembrane helix</keyword>
<sequence length="386" mass="44098">MQLLTKEFVFSDEPRQRLLRHGLFWLVWCLFFAFTYGFLPVSYLIRQGHSWPMALAKGVGLSGIDSLLFMPAHMFLTYGLIYWVLPRFLFKGHYVWVLFGTVALIAATSFVSAMLTTYLVDPVRTYLGLRTSGNTFFFAMMAGLRGAITIGGFAVAIKLIKVWYLKQQAYQQIDREKLQAELELLKSQVHPHFLFNTLNNLYSLTLNKSDHASAVVLKLSDLLRYMLYECNVPAVSLKKELDFLRNYIALEQLRYGDRLDMSVSISGDHEHKLIAPLLLIPFLENAFKHGTSEQLEQAWMHVELSVQGTTLKFKVINSRETMPHEETYTGGIGLQNVQKRLQLLYPNKHDLRIVAGEETFMVMLSVELLTAPATTVWSDQVLAEVA</sequence>
<evidence type="ECO:0000256" key="1">
    <source>
        <dbReference type="SAM" id="Phobius"/>
    </source>
</evidence>
<dbReference type="Gene3D" id="3.30.565.10">
    <property type="entry name" value="Histidine kinase-like ATPase, C-terminal domain"/>
    <property type="match status" value="1"/>
</dbReference>
<dbReference type="Proteomes" id="UP000474175">
    <property type="component" value="Unassembled WGS sequence"/>
</dbReference>
<dbReference type="InterPro" id="IPR036890">
    <property type="entry name" value="HATPase_C_sf"/>
</dbReference>
<dbReference type="PANTHER" id="PTHR34220:SF7">
    <property type="entry name" value="SENSOR HISTIDINE KINASE YPDA"/>
    <property type="match status" value="1"/>
</dbReference>
<feature type="domain" description="Signal transduction histidine kinase internal region" evidence="2">
    <location>
        <begin position="180"/>
        <end position="259"/>
    </location>
</feature>
<evidence type="ECO:0000313" key="3">
    <source>
        <dbReference type="EMBL" id="NDU97934.1"/>
    </source>
</evidence>
<dbReference type="EMBL" id="JAAFZH010000014">
    <property type="protein sequence ID" value="NDU97934.1"/>
    <property type="molecule type" value="Genomic_DNA"/>
</dbReference>
<dbReference type="GO" id="GO:0000155">
    <property type="term" value="F:phosphorelay sensor kinase activity"/>
    <property type="evidence" value="ECO:0007669"/>
    <property type="project" value="InterPro"/>
</dbReference>
<name>A0A6L9LBL8_9BACT</name>
<keyword evidence="1" id="KW-0812">Transmembrane</keyword>
<dbReference type="GO" id="GO:0016020">
    <property type="term" value="C:membrane"/>
    <property type="evidence" value="ECO:0007669"/>
    <property type="project" value="InterPro"/>
</dbReference>
<reference evidence="3 4" key="1">
    <citation type="submission" date="2020-02" db="EMBL/GenBank/DDBJ databases">
        <title>Draft genome sequence of two Spirosoma agri KCTC 52727 and Spirosoma terrae KCTC 52035.</title>
        <authorList>
            <person name="Rojas J."/>
            <person name="Ambika Manirajan B."/>
            <person name="Suarez C."/>
            <person name="Ratering S."/>
            <person name="Schnell S."/>
        </authorList>
    </citation>
    <scope>NUCLEOTIDE SEQUENCE [LARGE SCALE GENOMIC DNA]</scope>
    <source>
        <strain evidence="3 4">KCTC 52035</strain>
    </source>
</reference>
<dbReference type="Pfam" id="PF06580">
    <property type="entry name" value="His_kinase"/>
    <property type="match status" value="1"/>
</dbReference>
<evidence type="ECO:0000313" key="4">
    <source>
        <dbReference type="Proteomes" id="UP000474175"/>
    </source>
</evidence>
<dbReference type="RefSeq" id="WP_163953892.1">
    <property type="nucleotide sequence ID" value="NZ_JAAFZH010000014.1"/>
</dbReference>
<proteinExistence type="predicted"/>
<dbReference type="InterPro" id="IPR050640">
    <property type="entry name" value="Bact_2-comp_sensor_kinase"/>
</dbReference>
<dbReference type="InterPro" id="IPR010559">
    <property type="entry name" value="Sig_transdc_His_kin_internal"/>
</dbReference>
<feature type="transmembrane region" description="Helical" evidence="1">
    <location>
        <begin position="66"/>
        <end position="85"/>
    </location>
</feature>